<evidence type="ECO:0000313" key="2">
    <source>
        <dbReference type="Proteomes" id="UP000823775"/>
    </source>
</evidence>
<comment type="caution">
    <text evidence="1">The sequence shown here is derived from an EMBL/GenBank/DDBJ whole genome shotgun (WGS) entry which is preliminary data.</text>
</comment>
<dbReference type="Proteomes" id="UP000823775">
    <property type="component" value="Unassembled WGS sequence"/>
</dbReference>
<gene>
    <name evidence="1" type="ORF">HAX54_028808</name>
</gene>
<dbReference type="PANTHER" id="PTHR36319">
    <property type="entry name" value="PROTEIN GIGANTEA"/>
    <property type="match status" value="1"/>
</dbReference>
<sequence length="242" mass="26316">MIVGKYAEADVAYGHKVVDALCNVVSALPTKAATAIVLQADKELQPWISKDDDLGQKMWRINQRIVKLIAELMRNHDTPESLVILASAPDLLLRATDGMLVDGEACTLPQLELLEVTARAVQPVLEWGESGSAIADGLSNLLKCRLPATVRCISHPSALVRALSTSVLRAIMHAGSVKTRAKRADVNGVHGPAYKYLNIGTINWQRDIEKCLTWEANSRSNNGMCTQFLDMAAKELGCTISI</sequence>
<proteinExistence type="predicted"/>
<dbReference type="PANTHER" id="PTHR36319:SF3">
    <property type="entry name" value="PROTEIN GIGANTEA-LIKE ISOFORM X1"/>
    <property type="match status" value="1"/>
</dbReference>
<protein>
    <recommendedName>
        <fullName evidence="3">Protein GIGANTEA</fullName>
    </recommendedName>
</protein>
<keyword evidence="2" id="KW-1185">Reference proteome</keyword>
<evidence type="ECO:0000313" key="1">
    <source>
        <dbReference type="EMBL" id="MCD9642141.1"/>
    </source>
</evidence>
<accession>A0ABS8V662</accession>
<evidence type="ECO:0008006" key="3">
    <source>
        <dbReference type="Google" id="ProtNLM"/>
    </source>
</evidence>
<dbReference type="InterPro" id="IPR026211">
    <property type="entry name" value="GIGANTEA"/>
</dbReference>
<name>A0ABS8V662_DATST</name>
<reference evidence="1 2" key="1">
    <citation type="journal article" date="2021" name="BMC Genomics">
        <title>Datura genome reveals duplications of psychoactive alkaloid biosynthetic genes and high mutation rate following tissue culture.</title>
        <authorList>
            <person name="Rajewski A."/>
            <person name="Carter-House D."/>
            <person name="Stajich J."/>
            <person name="Litt A."/>
        </authorList>
    </citation>
    <scope>NUCLEOTIDE SEQUENCE [LARGE SCALE GENOMIC DNA]</scope>
    <source>
        <strain evidence="1">AR-01</strain>
    </source>
</reference>
<organism evidence="1 2">
    <name type="scientific">Datura stramonium</name>
    <name type="common">Jimsonweed</name>
    <name type="synonym">Common thornapple</name>
    <dbReference type="NCBI Taxonomy" id="4076"/>
    <lineage>
        <taxon>Eukaryota</taxon>
        <taxon>Viridiplantae</taxon>
        <taxon>Streptophyta</taxon>
        <taxon>Embryophyta</taxon>
        <taxon>Tracheophyta</taxon>
        <taxon>Spermatophyta</taxon>
        <taxon>Magnoliopsida</taxon>
        <taxon>eudicotyledons</taxon>
        <taxon>Gunneridae</taxon>
        <taxon>Pentapetalae</taxon>
        <taxon>asterids</taxon>
        <taxon>lamiids</taxon>
        <taxon>Solanales</taxon>
        <taxon>Solanaceae</taxon>
        <taxon>Solanoideae</taxon>
        <taxon>Datureae</taxon>
        <taxon>Datura</taxon>
    </lineage>
</organism>
<dbReference type="EMBL" id="JACEIK010003545">
    <property type="protein sequence ID" value="MCD9642141.1"/>
    <property type="molecule type" value="Genomic_DNA"/>
</dbReference>